<accession>A0ABR3FKI6</accession>
<dbReference type="EMBL" id="JBAHYK010000264">
    <property type="protein sequence ID" value="KAL0575897.1"/>
    <property type="molecule type" value="Genomic_DNA"/>
</dbReference>
<gene>
    <name evidence="6" type="ORF">V5O48_006070</name>
</gene>
<evidence type="ECO:0000259" key="4">
    <source>
        <dbReference type="Pfam" id="PF00370"/>
    </source>
</evidence>
<feature type="domain" description="Carbohydrate kinase FGGY N-terminal" evidence="4">
    <location>
        <begin position="11"/>
        <end position="277"/>
    </location>
</feature>
<dbReference type="InterPro" id="IPR043129">
    <property type="entry name" value="ATPase_NBD"/>
</dbReference>
<keyword evidence="2" id="KW-0808">Transferase</keyword>
<evidence type="ECO:0000256" key="2">
    <source>
        <dbReference type="ARBA" id="ARBA00022679"/>
    </source>
</evidence>
<dbReference type="Gene3D" id="3.30.420.40">
    <property type="match status" value="1"/>
</dbReference>
<keyword evidence="7" id="KW-1185">Reference proteome</keyword>
<dbReference type="Pfam" id="PF00370">
    <property type="entry name" value="FGGY_N"/>
    <property type="match status" value="1"/>
</dbReference>
<protein>
    <recommendedName>
        <fullName evidence="8">Pentulose kinase</fullName>
    </recommendedName>
</protein>
<reference evidence="6 7" key="1">
    <citation type="submission" date="2024-02" db="EMBL/GenBank/DDBJ databases">
        <title>A draft genome for the cacao thread blight pathogen Marasmius crinis-equi.</title>
        <authorList>
            <person name="Cohen S.P."/>
            <person name="Baruah I.K."/>
            <person name="Amoako-Attah I."/>
            <person name="Bukari Y."/>
            <person name="Meinhardt L.W."/>
            <person name="Bailey B.A."/>
        </authorList>
    </citation>
    <scope>NUCLEOTIDE SEQUENCE [LARGE SCALE GENOMIC DNA]</scope>
    <source>
        <strain evidence="6 7">GH-76</strain>
    </source>
</reference>
<dbReference type="PANTHER" id="PTHR43435:SF4">
    <property type="entry name" value="FGGY CARBOHYDRATE KINASE DOMAIN-CONTAINING PROTEIN"/>
    <property type="match status" value="1"/>
</dbReference>
<evidence type="ECO:0008006" key="8">
    <source>
        <dbReference type="Google" id="ProtNLM"/>
    </source>
</evidence>
<dbReference type="CDD" id="cd07782">
    <property type="entry name" value="ASKHA_NBD_FGGY_D-RBK"/>
    <property type="match status" value="1"/>
</dbReference>
<dbReference type="InterPro" id="IPR018484">
    <property type="entry name" value="FGGY_N"/>
</dbReference>
<dbReference type="SUPFAM" id="SSF53067">
    <property type="entry name" value="Actin-like ATPase domain"/>
    <property type="match status" value="2"/>
</dbReference>
<organism evidence="6 7">
    <name type="scientific">Marasmius crinis-equi</name>
    <dbReference type="NCBI Taxonomy" id="585013"/>
    <lineage>
        <taxon>Eukaryota</taxon>
        <taxon>Fungi</taxon>
        <taxon>Dikarya</taxon>
        <taxon>Basidiomycota</taxon>
        <taxon>Agaricomycotina</taxon>
        <taxon>Agaricomycetes</taxon>
        <taxon>Agaricomycetidae</taxon>
        <taxon>Agaricales</taxon>
        <taxon>Marasmiineae</taxon>
        <taxon>Marasmiaceae</taxon>
        <taxon>Marasmius</taxon>
    </lineage>
</organism>
<dbReference type="InterPro" id="IPR006003">
    <property type="entry name" value="FGGY_RbtK-like"/>
</dbReference>
<comment type="caution">
    <text evidence="6">The sequence shown here is derived from an EMBL/GenBank/DDBJ whole genome shotgun (WGS) entry which is preliminary data.</text>
</comment>
<evidence type="ECO:0000256" key="1">
    <source>
        <dbReference type="ARBA" id="ARBA00009156"/>
    </source>
</evidence>
<dbReference type="Gene3D" id="1.20.58.2240">
    <property type="match status" value="1"/>
</dbReference>
<evidence type="ECO:0000313" key="7">
    <source>
        <dbReference type="Proteomes" id="UP001465976"/>
    </source>
</evidence>
<evidence type="ECO:0000259" key="5">
    <source>
        <dbReference type="Pfam" id="PF02782"/>
    </source>
</evidence>
<name>A0ABR3FKI6_9AGAR</name>
<keyword evidence="3" id="KW-0418">Kinase</keyword>
<evidence type="ECO:0000256" key="3">
    <source>
        <dbReference type="ARBA" id="ARBA00022777"/>
    </source>
</evidence>
<comment type="similarity">
    <text evidence="1">Belongs to the FGGY kinase family.</text>
</comment>
<sequence length="603" mass="66487">MAPTPTKTQSYYIGVDVGTGSARASIVDDNGNTLASCTKDTITYRDPNDHRIFEQSTNNIWDSISACIKTCLAASKVAPSSVKGLSFDATCSLAVCDFNSEPVSVTKGGQLGQNGDRNVVLWADHRAEKEADLINSTGSVVLDYVGGTMSLEMEIPKVLWLKNHMDKKLFERCQFFDLPDFLTYRATEDNIRSCCSVTCKCSFVPTKGWQPDFFEKIGLKELYERDYNQLGAANLKVLTAGMPVGNGLSKKTAEEFGLVEGTPVGSGVIDAYAGWLGTVAARYKEGGKLSEAIKNVDESRHRLAAVAGTSTCHIVQSKEGVFVNGVWGPYKDPVFPGWWMNEGGQSSTGQLIDFMIKTHPAYPRLVELGKEQSKNIHAVLYETLQNLKKEAKVDSLTELTKDMHFYPDLHGTHFPPIVHSIARSFAVITGNRSPIADPRMRGSFVGLALDDGLTDLAHKYHLTLEAIALQTRHIVDEMNAKGHSITSIYMSGGQAKNIPMMQLFAETCGMPIVLPFDHAGAVVLGAAMLGRFAAEAKGRKLSEKEQNDLLWNIMVEMTPPGTIVRPAASKREKKLLEAKYKIFREQIDIQYRWRKEIEEALKD</sequence>
<proteinExistence type="inferred from homology"/>
<dbReference type="Proteomes" id="UP001465976">
    <property type="component" value="Unassembled WGS sequence"/>
</dbReference>
<dbReference type="Pfam" id="PF02782">
    <property type="entry name" value="FGGY_C"/>
    <property type="match status" value="1"/>
</dbReference>
<dbReference type="PANTHER" id="PTHR43435">
    <property type="entry name" value="RIBULOKINASE"/>
    <property type="match status" value="1"/>
</dbReference>
<feature type="domain" description="Carbohydrate kinase FGGY C-terminal" evidence="5">
    <location>
        <begin position="303"/>
        <end position="533"/>
    </location>
</feature>
<evidence type="ECO:0000313" key="6">
    <source>
        <dbReference type="EMBL" id="KAL0575897.1"/>
    </source>
</evidence>
<dbReference type="NCBIfam" id="TIGR01315">
    <property type="entry name" value="5C_CHO_kinase"/>
    <property type="match status" value="1"/>
</dbReference>
<dbReference type="InterPro" id="IPR018485">
    <property type="entry name" value="FGGY_C"/>
</dbReference>